<keyword evidence="5" id="KW-1185">Reference proteome</keyword>
<proteinExistence type="inferred from homology"/>
<dbReference type="InterPro" id="IPR016193">
    <property type="entry name" value="Cytidine_deaminase-like"/>
</dbReference>
<evidence type="ECO:0000259" key="3">
    <source>
        <dbReference type="Pfam" id="PF00383"/>
    </source>
</evidence>
<dbReference type="GO" id="GO:0052717">
    <property type="term" value="F:tRNA-specific adenosine-34 deaminase activity"/>
    <property type="evidence" value="ECO:0007669"/>
    <property type="project" value="TreeGrafter"/>
</dbReference>
<dbReference type="EMBL" id="OV170231">
    <property type="protein sequence ID" value="CAH0716867.1"/>
    <property type="molecule type" value="Genomic_DNA"/>
</dbReference>
<dbReference type="GO" id="GO:0005737">
    <property type="term" value="C:cytoplasm"/>
    <property type="evidence" value="ECO:0007669"/>
    <property type="project" value="TreeGrafter"/>
</dbReference>
<dbReference type="InterPro" id="IPR002125">
    <property type="entry name" value="CMP_dCMP_dom"/>
</dbReference>
<feature type="domain" description="CMP/dCMP-type deaminase" evidence="3">
    <location>
        <begin position="218"/>
        <end position="330"/>
    </location>
</feature>
<sequence>MSNEAEPPVKKPKINDINNFTETIDKCLQNIRQSQKNLKAVLGSEFDLPLPLVEVYVGHITNVQDISKAILLLNEKIPLKGLQHLKRVQRKDIILCPINYLTDVTFIQDYLEKYVPELRNVFDYFKEVQVPSLPPKVNRQYREVKRLWPCNFHPNTYFEKLVENMMFQPHELSVHRQYMEMVFEVTRWYAVNKNIEFPLDNVFKDINTTIVVDPVIDCIVAVAFDNRQKHPMQHSAMLAIDNVAKTQDGGAWSSPDREFPGIPEEVLPYLKEKFPSVKFYVKSGKQQDNDDNKEGPYLCTGYYIYMLNEPCVMCSMALVHSRAKRIFFCMDNSQNGALKSRVKLQTITSLNHRFEVFTDFF</sequence>
<comment type="similarity">
    <text evidence="2">Belongs to the cytidine and deoxycytidylate deaminase family. ADAT3 subfamily.</text>
</comment>
<dbReference type="Gene3D" id="3.40.140.10">
    <property type="entry name" value="Cytidine Deaminase, domain 2"/>
    <property type="match status" value="1"/>
</dbReference>
<gene>
    <name evidence="4" type="ORF">BINO364_LOCUS3545</name>
</gene>
<organism evidence="4 5">
    <name type="scientific">Brenthis ino</name>
    <name type="common">lesser marbled fritillary</name>
    <dbReference type="NCBI Taxonomy" id="405034"/>
    <lineage>
        <taxon>Eukaryota</taxon>
        <taxon>Metazoa</taxon>
        <taxon>Ecdysozoa</taxon>
        <taxon>Arthropoda</taxon>
        <taxon>Hexapoda</taxon>
        <taxon>Insecta</taxon>
        <taxon>Pterygota</taxon>
        <taxon>Neoptera</taxon>
        <taxon>Endopterygota</taxon>
        <taxon>Lepidoptera</taxon>
        <taxon>Glossata</taxon>
        <taxon>Ditrysia</taxon>
        <taxon>Papilionoidea</taxon>
        <taxon>Nymphalidae</taxon>
        <taxon>Heliconiinae</taxon>
        <taxon>Argynnini</taxon>
        <taxon>Brenthis</taxon>
    </lineage>
</organism>
<dbReference type="GO" id="GO:0002100">
    <property type="term" value="P:tRNA wobble adenosine to inosine editing"/>
    <property type="evidence" value="ECO:0007669"/>
    <property type="project" value="InterPro"/>
</dbReference>
<evidence type="ECO:0000256" key="1">
    <source>
        <dbReference type="ARBA" id="ARBA00022694"/>
    </source>
</evidence>
<evidence type="ECO:0000313" key="4">
    <source>
        <dbReference type="EMBL" id="CAH0716867.1"/>
    </source>
</evidence>
<keyword evidence="1" id="KW-0819">tRNA processing</keyword>
<name>A0A8J9UNK5_9NEOP</name>
<reference evidence="4" key="1">
    <citation type="submission" date="2021-12" db="EMBL/GenBank/DDBJ databases">
        <authorList>
            <person name="Martin H S."/>
        </authorList>
    </citation>
    <scope>NUCLEOTIDE SEQUENCE</scope>
</reference>
<dbReference type="GO" id="GO:0005634">
    <property type="term" value="C:nucleus"/>
    <property type="evidence" value="ECO:0007669"/>
    <property type="project" value="TreeGrafter"/>
</dbReference>
<dbReference type="Proteomes" id="UP000838878">
    <property type="component" value="Chromosome 11"/>
</dbReference>
<feature type="non-terminal residue" evidence="4">
    <location>
        <position position="361"/>
    </location>
</feature>
<accession>A0A8J9UNK5</accession>
<dbReference type="GO" id="GO:0046872">
    <property type="term" value="F:metal ion binding"/>
    <property type="evidence" value="ECO:0007669"/>
    <property type="project" value="UniProtKB-KW"/>
</dbReference>
<dbReference type="Pfam" id="PF00383">
    <property type="entry name" value="dCMP_cyt_deam_1"/>
    <property type="match status" value="1"/>
</dbReference>
<protein>
    <recommendedName>
        <fullName evidence="3">CMP/dCMP-type deaminase domain-containing protein</fullName>
    </recommendedName>
</protein>
<dbReference type="SUPFAM" id="SSF53927">
    <property type="entry name" value="Cytidine deaminase-like"/>
    <property type="match status" value="1"/>
</dbReference>
<dbReference type="AlphaFoldDB" id="A0A8J9UNK5"/>
<evidence type="ECO:0000313" key="5">
    <source>
        <dbReference type="Proteomes" id="UP000838878"/>
    </source>
</evidence>
<evidence type="ECO:0000256" key="2">
    <source>
        <dbReference type="ARBA" id="ARBA00038160"/>
    </source>
</evidence>
<dbReference type="PANTHER" id="PTHR11079">
    <property type="entry name" value="CYTOSINE DEAMINASE FAMILY MEMBER"/>
    <property type="match status" value="1"/>
</dbReference>
<dbReference type="PANTHER" id="PTHR11079:SF156">
    <property type="entry name" value="INACTIVE TRNA-SPECIFIC ADENOSINE DEAMINASE-LIKE PROTEIN 3-RELATED"/>
    <property type="match status" value="1"/>
</dbReference>
<dbReference type="OrthoDB" id="3180714at2759"/>